<evidence type="ECO:0008006" key="7">
    <source>
        <dbReference type="Google" id="ProtNLM"/>
    </source>
</evidence>
<dbReference type="EMBL" id="RSCE01000017">
    <property type="protein sequence ID" value="RSH77233.1"/>
    <property type="molecule type" value="Genomic_DNA"/>
</dbReference>
<dbReference type="SUPFAM" id="SSF51735">
    <property type="entry name" value="NAD(P)-binding Rossmann-fold domains"/>
    <property type="match status" value="1"/>
</dbReference>
<comment type="caution">
    <text evidence="5">The sequence shown here is derived from an EMBL/GenBank/DDBJ whole genome shotgun (WGS) entry which is preliminary data.</text>
</comment>
<feature type="domain" description="Exostosin GT47" evidence="4">
    <location>
        <begin position="875"/>
        <end position="1030"/>
    </location>
</feature>
<evidence type="ECO:0000313" key="5">
    <source>
        <dbReference type="EMBL" id="RSH77233.1"/>
    </source>
</evidence>
<dbReference type="RefSeq" id="XP_028472380.1">
    <property type="nucleotide sequence ID" value="XM_028619206.1"/>
</dbReference>
<gene>
    <name evidence="5" type="ORF">EHS24_003537</name>
</gene>
<name>A0A427XEP6_9TREE</name>
<proteinExistence type="inferred from homology"/>
<evidence type="ECO:0000256" key="2">
    <source>
        <dbReference type="SAM" id="MobiDB-lite"/>
    </source>
</evidence>
<dbReference type="InterPro" id="IPR036291">
    <property type="entry name" value="NAD(P)-bd_dom_sf"/>
</dbReference>
<dbReference type="OrthoDB" id="331544at2759"/>
<dbReference type="Gene3D" id="3.40.50.720">
    <property type="entry name" value="NAD(P)-binding Rossmann-like Domain"/>
    <property type="match status" value="1"/>
</dbReference>
<dbReference type="InterPro" id="IPR040911">
    <property type="entry name" value="Exostosin_GT47"/>
</dbReference>
<keyword evidence="6" id="KW-1185">Reference proteome</keyword>
<accession>A0A427XEP6</accession>
<dbReference type="Proteomes" id="UP000279236">
    <property type="component" value="Unassembled WGS sequence"/>
</dbReference>
<dbReference type="InterPro" id="IPR001509">
    <property type="entry name" value="Epimerase_deHydtase"/>
</dbReference>
<feature type="compositionally biased region" description="Polar residues" evidence="2">
    <location>
        <begin position="1"/>
        <end position="10"/>
    </location>
</feature>
<comment type="similarity">
    <text evidence="1">Belongs to the NAD(P)-dependent epimerase/dehydratase family.</text>
</comment>
<evidence type="ECO:0000259" key="4">
    <source>
        <dbReference type="Pfam" id="PF03016"/>
    </source>
</evidence>
<feature type="region of interest" description="Disordered" evidence="2">
    <location>
        <begin position="1"/>
        <end position="20"/>
    </location>
</feature>
<feature type="domain" description="NAD-dependent epimerase/dehydratase" evidence="3">
    <location>
        <begin position="78"/>
        <end position="310"/>
    </location>
</feature>
<dbReference type="PANTHER" id="PTHR43000">
    <property type="entry name" value="DTDP-D-GLUCOSE 4,6-DEHYDRATASE-RELATED"/>
    <property type="match status" value="1"/>
</dbReference>
<dbReference type="AlphaFoldDB" id="A0A427XEP6"/>
<dbReference type="Pfam" id="PF01370">
    <property type="entry name" value="Epimerase"/>
    <property type="match status" value="1"/>
</dbReference>
<dbReference type="STRING" id="105984.A0A427XEP6"/>
<evidence type="ECO:0000256" key="1">
    <source>
        <dbReference type="ARBA" id="ARBA00007637"/>
    </source>
</evidence>
<evidence type="ECO:0000259" key="3">
    <source>
        <dbReference type="Pfam" id="PF01370"/>
    </source>
</evidence>
<evidence type="ECO:0000313" key="6">
    <source>
        <dbReference type="Proteomes" id="UP000279236"/>
    </source>
</evidence>
<protein>
    <recommendedName>
        <fullName evidence="7">NAD-dependent epimerase/dehydratase domain-containing protein</fullName>
    </recommendedName>
</protein>
<sequence>MLATPASPSAHQRHPKTFAGMPRPRQLWRLAVGAAIATILCLIQLSSGSVANPSGVNWAAVDLDAAHGGPTVVAKSRVLVTGGGGMIGKRVVARLLASNTRVTVLDTIFFDNELAALRTAFPRADLRVVHGDIRDPAKLTEAMDGVGGVVHLAAVSRVLWCLENDRDCFDVNVRGTQLVIEALGEGWFIQASSREVYGNPDKLPASETTPRKPANIYGESKSRAEDVITDHIKKNSASYQINAIMLRLSNVYGSSADHRERLVPAIMTNALAHRPIQIVGGDQDLDMVFVDDVVNAMSLAINRLEEKHQNGETGSVSAFNVGTPRSTSAMMLIRKILWLTNSSSPLQTLPGDARFPDKYVGVTSKATSELGFTAKVGIDAGLHSLAKAYITETRGYLSAKRDEFACDTPKAYLARDLLALDGCSGTLAANVDGQPFYATYEPARDGNPDFWGWKDDDEPHPWDFEVKKVSGEIVVQLWQTHDDKRIPFEVPGDDVLKRHTSFHAIVQPGTGFVSLTLGSSGMPLQTWKENEVPAQRVLKAGEAKPVAPFAFRLTPFCCAHKPAPWPFYRDDPLASGILDARAEKVRSFNASQMTTLCSRLSAADQVAENRIEKLNAMPQPVVLDQAQLPTGRPADWRVRKLDTCTNLCDHPTICVDTGDCACGQATCSPIQRFPFAAQANLPGLSYPPETFDWDDVTAKDPAALVAAVEKSTWLNVLRPSARRYLSRTPAFPATAVARCPNDVEEKKKNDAESFEKLQTEWHGCFSADSVMERGAKLIAKDYSPGSLVFLPYYAYNGGLRFPEIPPWVAHAVEPYPKDFDVSDLMMPFTFDWGRCNTILHNLYRVRDWSSTPDEIVRASAWQPMGDLNSPCYFMDQDVVIPARTCLQDKLRERFGAISHVPPSRARSVLVTFKGSPNGAGSSVRQKLSCDRVRSTEPANLLGGHALKAFWNELKPGADYLETIADTVFCPLPRGTTGWATRMNDVIYGGCIPVLLGDQTHHPFWDILDWSKISVTVPDYEIENLESILMSYTWAEIQRMQTNLILVRDAFLYPSEGDMFSNTRDRGPFFFAIHSASLLKQTKFPT</sequence>
<dbReference type="Pfam" id="PF03016">
    <property type="entry name" value="Exostosin_GT47"/>
    <property type="match status" value="1"/>
</dbReference>
<organism evidence="5 6">
    <name type="scientific">Apiotrichum porosum</name>
    <dbReference type="NCBI Taxonomy" id="105984"/>
    <lineage>
        <taxon>Eukaryota</taxon>
        <taxon>Fungi</taxon>
        <taxon>Dikarya</taxon>
        <taxon>Basidiomycota</taxon>
        <taxon>Agaricomycotina</taxon>
        <taxon>Tremellomycetes</taxon>
        <taxon>Trichosporonales</taxon>
        <taxon>Trichosporonaceae</taxon>
        <taxon>Apiotrichum</taxon>
    </lineage>
</organism>
<reference evidence="5 6" key="1">
    <citation type="submission" date="2018-11" db="EMBL/GenBank/DDBJ databases">
        <title>Genome sequence of Apiotrichum porosum DSM 27194.</title>
        <authorList>
            <person name="Aliyu H."/>
            <person name="Gorte O."/>
            <person name="Ochsenreither K."/>
        </authorList>
    </citation>
    <scope>NUCLEOTIDE SEQUENCE [LARGE SCALE GENOMIC DNA]</scope>
    <source>
        <strain evidence="5 6">DSM 27194</strain>
    </source>
</reference>
<dbReference type="GeneID" id="39588080"/>